<accession>A0AAD7GEJ2</accession>
<dbReference type="AlphaFoldDB" id="A0AAD7GEJ2"/>
<dbReference type="Proteomes" id="UP001221757">
    <property type="component" value="Unassembled WGS sequence"/>
</dbReference>
<evidence type="ECO:0000313" key="2">
    <source>
        <dbReference type="Proteomes" id="UP001221757"/>
    </source>
</evidence>
<comment type="caution">
    <text evidence="1">The sequence shown here is derived from an EMBL/GenBank/DDBJ whole genome shotgun (WGS) entry which is preliminary data.</text>
</comment>
<sequence>MSAQPAALDTMPWTKGMSTKRVSFEYRSTRVEAATNEKANAEDPASKTHPMAHVQWKVGDYPWKKTSPQVQALGISGYQFSANATGVAELEFTNTQGRHFAFVGQDQEVFNVYVTSEGDHTVRIGKSDTVITGVMIDWE</sequence>
<reference evidence="1" key="1">
    <citation type="submission" date="2023-03" db="EMBL/GenBank/DDBJ databases">
        <title>Massive genome expansion in bonnet fungi (Mycena s.s.) driven by repeated elements and novel gene families across ecological guilds.</title>
        <authorList>
            <consortium name="Lawrence Berkeley National Laboratory"/>
            <person name="Harder C.B."/>
            <person name="Miyauchi S."/>
            <person name="Viragh M."/>
            <person name="Kuo A."/>
            <person name="Thoen E."/>
            <person name="Andreopoulos B."/>
            <person name="Lu D."/>
            <person name="Skrede I."/>
            <person name="Drula E."/>
            <person name="Henrissat B."/>
            <person name="Morin E."/>
            <person name="Kohler A."/>
            <person name="Barry K."/>
            <person name="LaButti K."/>
            <person name="Morin E."/>
            <person name="Salamov A."/>
            <person name="Lipzen A."/>
            <person name="Mereny Z."/>
            <person name="Hegedus B."/>
            <person name="Baldrian P."/>
            <person name="Stursova M."/>
            <person name="Weitz H."/>
            <person name="Taylor A."/>
            <person name="Grigoriev I.V."/>
            <person name="Nagy L.G."/>
            <person name="Martin F."/>
            <person name="Kauserud H."/>
        </authorList>
    </citation>
    <scope>NUCLEOTIDE SEQUENCE</scope>
    <source>
        <strain evidence="1">CBHHK067</strain>
    </source>
</reference>
<keyword evidence="2" id="KW-1185">Reference proteome</keyword>
<organism evidence="1 2">
    <name type="scientific">Mycena rosella</name>
    <name type="common">Pink bonnet</name>
    <name type="synonym">Agaricus rosellus</name>
    <dbReference type="NCBI Taxonomy" id="1033263"/>
    <lineage>
        <taxon>Eukaryota</taxon>
        <taxon>Fungi</taxon>
        <taxon>Dikarya</taxon>
        <taxon>Basidiomycota</taxon>
        <taxon>Agaricomycotina</taxon>
        <taxon>Agaricomycetes</taxon>
        <taxon>Agaricomycetidae</taxon>
        <taxon>Agaricales</taxon>
        <taxon>Marasmiineae</taxon>
        <taxon>Mycenaceae</taxon>
        <taxon>Mycena</taxon>
    </lineage>
</organism>
<dbReference type="EMBL" id="JARKIE010000059">
    <property type="protein sequence ID" value="KAJ7691272.1"/>
    <property type="molecule type" value="Genomic_DNA"/>
</dbReference>
<proteinExistence type="predicted"/>
<evidence type="ECO:0000313" key="1">
    <source>
        <dbReference type="EMBL" id="KAJ7691272.1"/>
    </source>
</evidence>
<name>A0AAD7GEJ2_MYCRO</name>
<gene>
    <name evidence="1" type="ORF">B0H17DRAFT_1063311</name>
</gene>
<protein>
    <submittedName>
        <fullName evidence="1">Uncharacterized protein</fullName>
    </submittedName>
</protein>